<name>A0ABU7CWD1_9TELE</name>
<dbReference type="EMBL" id="JAHUTJ010006958">
    <property type="protein sequence ID" value="MED6266204.1"/>
    <property type="molecule type" value="Genomic_DNA"/>
</dbReference>
<comment type="caution">
    <text evidence="1">The sequence shown here is derived from an EMBL/GenBank/DDBJ whole genome shotgun (WGS) entry which is preliminary data.</text>
</comment>
<feature type="non-terminal residue" evidence="1">
    <location>
        <position position="1"/>
    </location>
</feature>
<accession>A0ABU7CWD1</accession>
<organism evidence="1 2">
    <name type="scientific">Characodon lateralis</name>
    <dbReference type="NCBI Taxonomy" id="208331"/>
    <lineage>
        <taxon>Eukaryota</taxon>
        <taxon>Metazoa</taxon>
        <taxon>Chordata</taxon>
        <taxon>Craniata</taxon>
        <taxon>Vertebrata</taxon>
        <taxon>Euteleostomi</taxon>
        <taxon>Actinopterygii</taxon>
        <taxon>Neopterygii</taxon>
        <taxon>Teleostei</taxon>
        <taxon>Neoteleostei</taxon>
        <taxon>Acanthomorphata</taxon>
        <taxon>Ovalentaria</taxon>
        <taxon>Atherinomorphae</taxon>
        <taxon>Cyprinodontiformes</taxon>
        <taxon>Goodeidae</taxon>
        <taxon>Characodon</taxon>
    </lineage>
</organism>
<evidence type="ECO:0000313" key="2">
    <source>
        <dbReference type="Proteomes" id="UP001352852"/>
    </source>
</evidence>
<evidence type="ECO:0000313" key="1">
    <source>
        <dbReference type="EMBL" id="MED6266204.1"/>
    </source>
</evidence>
<sequence length="59" mass="6523">RLGHKIQGVLCDGDSNEVIASTVVNCLRIDEGIITIVREGCVPVVEVQQIFERLKNTML</sequence>
<keyword evidence="2" id="KW-1185">Reference proteome</keyword>
<reference evidence="1 2" key="1">
    <citation type="submission" date="2021-06" db="EMBL/GenBank/DDBJ databases">
        <authorList>
            <person name="Palmer J.M."/>
        </authorList>
    </citation>
    <scope>NUCLEOTIDE SEQUENCE [LARGE SCALE GENOMIC DNA]</scope>
    <source>
        <strain evidence="1 2">CL_MEX2019</strain>
        <tissue evidence="1">Muscle</tissue>
    </source>
</reference>
<gene>
    <name evidence="1" type="ORF">CHARACLAT_033348</name>
</gene>
<protein>
    <submittedName>
        <fullName evidence="1">Uncharacterized protein</fullName>
    </submittedName>
</protein>
<proteinExistence type="predicted"/>
<dbReference type="Proteomes" id="UP001352852">
    <property type="component" value="Unassembled WGS sequence"/>
</dbReference>